<evidence type="ECO:0000259" key="1">
    <source>
        <dbReference type="Pfam" id="PF05838"/>
    </source>
</evidence>
<dbReference type="InterPro" id="IPR023346">
    <property type="entry name" value="Lysozyme-like_dom_sf"/>
</dbReference>
<keyword evidence="4" id="KW-1185">Reference proteome</keyword>
<organism evidence="3 4">
    <name type="scientific">Stakelama tenebrarum</name>
    <dbReference type="NCBI Taxonomy" id="2711215"/>
    <lineage>
        <taxon>Bacteria</taxon>
        <taxon>Pseudomonadati</taxon>
        <taxon>Pseudomonadota</taxon>
        <taxon>Alphaproteobacteria</taxon>
        <taxon>Sphingomonadales</taxon>
        <taxon>Sphingomonadaceae</taxon>
        <taxon>Stakelama</taxon>
    </lineage>
</organism>
<accession>A0A6G6Y4Z4</accession>
<evidence type="ECO:0000313" key="4">
    <source>
        <dbReference type="Proteomes" id="UP000501568"/>
    </source>
</evidence>
<dbReference type="AlphaFoldDB" id="A0A6G6Y4Z4"/>
<protein>
    <submittedName>
        <fullName evidence="3">Uncharacterized protein</fullName>
    </submittedName>
</protein>
<dbReference type="Pfam" id="PF05838">
    <property type="entry name" value="Glyco_hydro_108"/>
    <property type="match status" value="1"/>
</dbReference>
<dbReference type="Proteomes" id="UP000501568">
    <property type="component" value="Chromosome"/>
</dbReference>
<dbReference type="EMBL" id="CP049109">
    <property type="protein sequence ID" value="QIG80002.1"/>
    <property type="molecule type" value="Genomic_DNA"/>
</dbReference>
<dbReference type="Pfam" id="PF09374">
    <property type="entry name" value="PG_binding_3"/>
    <property type="match status" value="1"/>
</dbReference>
<dbReference type="KEGG" id="spzr:G5C33_09580"/>
<feature type="domain" description="Peptidoglycan binding" evidence="2">
    <location>
        <begin position="94"/>
        <end position="178"/>
    </location>
</feature>
<name>A0A6G6Y4Z4_9SPHN</name>
<gene>
    <name evidence="3" type="ORF">G5C33_09580</name>
</gene>
<sequence length="181" mass="20120">MSIESMIEATIGKEGRYSDHPSDRGGKTMWGIIERVARKHGYRGDMRELPRDTAVAIYRQEYAIEPGFAAVARISPVIGEELFDTGVNMGPSVPALWFQQWLNALNRRGRDYPDIAEDGDIGPVTLAAYRAFIGKRGRGGESVMLKGLNCSQGARYLDLARNRQPNEDFVFGWLANRVGVA</sequence>
<evidence type="ECO:0000313" key="3">
    <source>
        <dbReference type="EMBL" id="QIG80002.1"/>
    </source>
</evidence>
<dbReference type="InterPro" id="IPR008565">
    <property type="entry name" value="TtsA-like_GH18_dom"/>
</dbReference>
<dbReference type="RefSeq" id="WP_165327006.1">
    <property type="nucleotide sequence ID" value="NZ_CP049109.1"/>
</dbReference>
<dbReference type="CDD" id="cd13926">
    <property type="entry name" value="N-acetylmuramidase_GH108"/>
    <property type="match status" value="1"/>
</dbReference>
<feature type="domain" description="TtsA-like Glycoside hydrolase family 108" evidence="1">
    <location>
        <begin position="8"/>
        <end position="90"/>
    </location>
</feature>
<dbReference type="InterPro" id="IPR018537">
    <property type="entry name" value="Peptidoglycan-bd_3"/>
</dbReference>
<proteinExistence type="predicted"/>
<dbReference type="Gene3D" id="1.20.141.10">
    <property type="entry name" value="Chitosanase, subunit A, domain 1"/>
    <property type="match status" value="1"/>
</dbReference>
<dbReference type="SUPFAM" id="SSF53955">
    <property type="entry name" value="Lysozyme-like"/>
    <property type="match status" value="1"/>
</dbReference>
<evidence type="ECO:0000259" key="2">
    <source>
        <dbReference type="Pfam" id="PF09374"/>
    </source>
</evidence>
<reference evidence="3 4" key="1">
    <citation type="submission" date="2020-02" db="EMBL/GenBank/DDBJ databases">
        <authorList>
            <person name="Zheng R.K."/>
            <person name="Sun C.M."/>
        </authorList>
    </citation>
    <scope>NUCLEOTIDE SEQUENCE [LARGE SCALE GENOMIC DNA]</scope>
    <source>
        <strain evidence="4">zrk23</strain>
    </source>
</reference>